<gene>
    <name evidence="1" type="ORF">JCM19235_5533</name>
</gene>
<name>A0A090RS34_9VIBR</name>
<evidence type="ECO:0000313" key="1">
    <source>
        <dbReference type="EMBL" id="GAL16984.1"/>
    </source>
</evidence>
<dbReference type="AlphaFoldDB" id="A0A090RS34"/>
<sequence>MSYELGSAYIGQLAAKKMIDDMMYGKPTPKKKSFVKRMMKKLAK</sequence>
<accession>A0A090RS34</accession>
<proteinExistence type="predicted"/>
<dbReference type="EMBL" id="BBMR01000001">
    <property type="protein sequence ID" value="GAL16984.1"/>
    <property type="molecule type" value="Genomic_DNA"/>
</dbReference>
<keyword evidence="2" id="KW-1185">Reference proteome</keyword>
<dbReference type="RefSeq" id="WP_128649903.1">
    <property type="nucleotide sequence ID" value="NZ_CP090439.1"/>
</dbReference>
<reference evidence="1 2" key="1">
    <citation type="submission" date="2014-09" db="EMBL/GenBank/DDBJ databases">
        <title>Vibrio maritimus JCM 19235. (C45) whole genome shotgun sequence.</title>
        <authorList>
            <person name="Sawabe T."/>
            <person name="Meirelles P."/>
            <person name="Nakanishi M."/>
            <person name="Sayaka M."/>
            <person name="Hattori M."/>
            <person name="Ohkuma M."/>
        </authorList>
    </citation>
    <scope>NUCLEOTIDE SEQUENCE [LARGE SCALE GENOMIC DNA]</scope>
    <source>
        <strain evidence="2">JCM19235</strain>
    </source>
</reference>
<protein>
    <submittedName>
        <fullName evidence="1">Uncharacterized protein</fullName>
    </submittedName>
</protein>
<dbReference type="Proteomes" id="UP000029228">
    <property type="component" value="Unassembled WGS sequence"/>
</dbReference>
<comment type="caution">
    <text evidence="1">The sequence shown here is derived from an EMBL/GenBank/DDBJ whole genome shotgun (WGS) entry which is preliminary data.</text>
</comment>
<organism evidence="1 2">
    <name type="scientific">Vibrio maritimus</name>
    <dbReference type="NCBI Taxonomy" id="990268"/>
    <lineage>
        <taxon>Bacteria</taxon>
        <taxon>Pseudomonadati</taxon>
        <taxon>Pseudomonadota</taxon>
        <taxon>Gammaproteobacteria</taxon>
        <taxon>Vibrionales</taxon>
        <taxon>Vibrionaceae</taxon>
        <taxon>Vibrio</taxon>
    </lineage>
</organism>
<evidence type="ECO:0000313" key="2">
    <source>
        <dbReference type="Proteomes" id="UP000029228"/>
    </source>
</evidence>
<reference evidence="1 2" key="2">
    <citation type="submission" date="2014-09" db="EMBL/GenBank/DDBJ databases">
        <authorList>
            <consortium name="NBRP consortium"/>
            <person name="Sawabe T."/>
            <person name="Meirelles P."/>
            <person name="Nakanishi M."/>
            <person name="Sayaka M."/>
            <person name="Hattori M."/>
            <person name="Ohkuma M."/>
        </authorList>
    </citation>
    <scope>NUCLEOTIDE SEQUENCE [LARGE SCALE GENOMIC DNA]</scope>
    <source>
        <strain evidence="2">JCM19235</strain>
    </source>
</reference>